<dbReference type="Pfam" id="PF07291">
    <property type="entry name" value="MauE"/>
    <property type="match status" value="1"/>
</dbReference>
<comment type="caution">
    <text evidence="7">The sequence shown here is derived from an EMBL/GenBank/DDBJ whole genome shotgun (WGS) entry which is preliminary data.</text>
</comment>
<evidence type="ECO:0000313" key="7">
    <source>
        <dbReference type="EMBL" id="MBB6502835.1"/>
    </source>
</evidence>
<name>A0A7X0MMC7_9SPHI</name>
<dbReference type="Proteomes" id="UP000521017">
    <property type="component" value="Unassembled WGS sequence"/>
</dbReference>
<protein>
    <submittedName>
        <fullName evidence="7">Putative membrane protein</fullName>
    </submittedName>
</protein>
<feature type="domain" description="Methylamine utilisation protein MauE" evidence="6">
    <location>
        <begin position="1"/>
        <end position="80"/>
    </location>
</feature>
<proteinExistence type="predicted"/>
<dbReference type="RefSeq" id="WP_184629080.1">
    <property type="nucleotide sequence ID" value="NZ_JACHCC010000016.1"/>
</dbReference>
<feature type="transmembrane region" description="Helical" evidence="5">
    <location>
        <begin position="99"/>
        <end position="117"/>
    </location>
</feature>
<keyword evidence="2 5" id="KW-0812">Transmembrane</keyword>
<dbReference type="PANTHER" id="PTHR36974:SF1">
    <property type="entry name" value="DOXX FAMILY MEMBRANE PROTEIN"/>
    <property type="match status" value="1"/>
</dbReference>
<evidence type="ECO:0000256" key="5">
    <source>
        <dbReference type="SAM" id="Phobius"/>
    </source>
</evidence>
<comment type="subcellular location">
    <subcellularLocation>
        <location evidence="1">Membrane</location>
        <topology evidence="1">Multi-pass membrane protein</topology>
    </subcellularLocation>
</comment>
<evidence type="ECO:0000259" key="6">
    <source>
        <dbReference type="Pfam" id="PF07291"/>
    </source>
</evidence>
<organism evidence="7 8">
    <name type="scientific">Pedobacter cryoconitis</name>
    <dbReference type="NCBI Taxonomy" id="188932"/>
    <lineage>
        <taxon>Bacteria</taxon>
        <taxon>Pseudomonadati</taxon>
        <taxon>Bacteroidota</taxon>
        <taxon>Sphingobacteriia</taxon>
        <taxon>Sphingobacteriales</taxon>
        <taxon>Sphingobacteriaceae</taxon>
        <taxon>Pedobacter</taxon>
    </lineage>
</organism>
<accession>A0A7X0MMC7</accession>
<evidence type="ECO:0000256" key="4">
    <source>
        <dbReference type="ARBA" id="ARBA00023136"/>
    </source>
</evidence>
<evidence type="ECO:0000256" key="1">
    <source>
        <dbReference type="ARBA" id="ARBA00004141"/>
    </source>
</evidence>
<feature type="transmembrane region" description="Helical" evidence="5">
    <location>
        <begin position="67"/>
        <end position="87"/>
    </location>
</feature>
<gene>
    <name evidence="7" type="ORF">HDF25_005018</name>
</gene>
<dbReference type="PANTHER" id="PTHR36974">
    <property type="entry name" value="MEMBRANE PROTEIN-RELATED"/>
    <property type="match status" value="1"/>
</dbReference>
<keyword evidence="3 5" id="KW-1133">Transmembrane helix</keyword>
<dbReference type="EMBL" id="JACHCC010000016">
    <property type="protein sequence ID" value="MBB6502835.1"/>
    <property type="molecule type" value="Genomic_DNA"/>
</dbReference>
<evidence type="ECO:0000313" key="8">
    <source>
        <dbReference type="Proteomes" id="UP000521017"/>
    </source>
</evidence>
<dbReference type="InterPro" id="IPR009908">
    <property type="entry name" value="Methylamine_util_MauE"/>
</dbReference>
<evidence type="ECO:0000256" key="3">
    <source>
        <dbReference type="ARBA" id="ARBA00022989"/>
    </source>
</evidence>
<sequence length="121" mass="13919">MEKLKLIFTWIFALFLVVAGINHLIKPALYAPFIPDWLPLLAVNYLTGIIEAGLGIALLFPKTRRNAAIGIILLMVFFLPFHLIDVFRTHPAIGSRTLAFIRLPFQFVLIYWAWFILPRAR</sequence>
<keyword evidence="4 5" id="KW-0472">Membrane</keyword>
<reference evidence="7 8" key="1">
    <citation type="submission" date="2020-08" db="EMBL/GenBank/DDBJ databases">
        <title>Genomic Encyclopedia of Type Strains, Phase IV (KMG-V): Genome sequencing to study the core and pangenomes of soil and plant-associated prokaryotes.</title>
        <authorList>
            <person name="Whitman W."/>
        </authorList>
    </citation>
    <scope>NUCLEOTIDE SEQUENCE [LARGE SCALE GENOMIC DNA]</scope>
    <source>
        <strain evidence="7 8">M2T3</strain>
    </source>
</reference>
<evidence type="ECO:0000256" key="2">
    <source>
        <dbReference type="ARBA" id="ARBA00022692"/>
    </source>
</evidence>
<feature type="transmembrane region" description="Helical" evidence="5">
    <location>
        <begin position="37"/>
        <end position="60"/>
    </location>
</feature>
<dbReference type="AlphaFoldDB" id="A0A7X0MMC7"/>
<dbReference type="GO" id="GO:0016020">
    <property type="term" value="C:membrane"/>
    <property type="evidence" value="ECO:0007669"/>
    <property type="project" value="UniProtKB-SubCell"/>
</dbReference>
<dbReference type="GO" id="GO:0030416">
    <property type="term" value="P:methylamine metabolic process"/>
    <property type="evidence" value="ECO:0007669"/>
    <property type="project" value="InterPro"/>
</dbReference>
<feature type="transmembrane region" description="Helical" evidence="5">
    <location>
        <begin position="7"/>
        <end position="25"/>
    </location>
</feature>